<keyword evidence="5" id="KW-0902">Two-component regulatory system</keyword>
<evidence type="ECO:0000313" key="9">
    <source>
        <dbReference type="Proteomes" id="UP000199580"/>
    </source>
</evidence>
<name>A0A1G9CUV1_9FLAO</name>
<accession>A0A1G9CUV1</accession>
<dbReference type="SUPFAM" id="SSF47384">
    <property type="entry name" value="Homodimeric domain of signal transducing histidine kinase"/>
    <property type="match status" value="1"/>
</dbReference>
<evidence type="ECO:0000256" key="6">
    <source>
        <dbReference type="SAM" id="Phobius"/>
    </source>
</evidence>
<dbReference type="InterPro" id="IPR005467">
    <property type="entry name" value="His_kinase_dom"/>
</dbReference>
<dbReference type="SUPFAM" id="SSF55874">
    <property type="entry name" value="ATPase domain of HSP90 chaperone/DNA topoisomerase II/histidine kinase"/>
    <property type="match status" value="1"/>
</dbReference>
<dbReference type="InterPro" id="IPR003594">
    <property type="entry name" value="HATPase_dom"/>
</dbReference>
<dbReference type="EMBL" id="FNEZ01000007">
    <property type="protein sequence ID" value="SDK55214.1"/>
    <property type="molecule type" value="Genomic_DNA"/>
</dbReference>
<keyword evidence="6" id="KW-0472">Membrane</keyword>
<evidence type="ECO:0000256" key="2">
    <source>
        <dbReference type="ARBA" id="ARBA00012438"/>
    </source>
</evidence>
<dbReference type="InterPro" id="IPR036097">
    <property type="entry name" value="HisK_dim/P_sf"/>
</dbReference>
<dbReference type="RefSeq" id="WP_091399013.1">
    <property type="nucleotide sequence ID" value="NZ_BKAI01000010.1"/>
</dbReference>
<dbReference type="InterPro" id="IPR036890">
    <property type="entry name" value="HATPase_C_sf"/>
</dbReference>
<protein>
    <recommendedName>
        <fullName evidence="2">histidine kinase</fullName>
        <ecNumber evidence="2">2.7.13.3</ecNumber>
    </recommendedName>
</protein>
<feature type="transmembrane region" description="Helical" evidence="6">
    <location>
        <begin position="352"/>
        <end position="373"/>
    </location>
</feature>
<dbReference type="PROSITE" id="PS50109">
    <property type="entry name" value="HIS_KIN"/>
    <property type="match status" value="1"/>
</dbReference>
<dbReference type="Gene3D" id="3.30.565.10">
    <property type="entry name" value="Histidine kinase-like ATPase, C-terminal domain"/>
    <property type="match status" value="1"/>
</dbReference>
<keyword evidence="6" id="KW-0812">Transmembrane</keyword>
<dbReference type="InterPro" id="IPR004358">
    <property type="entry name" value="Sig_transdc_His_kin-like_C"/>
</dbReference>
<reference evidence="8 9" key="1">
    <citation type="submission" date="2016-10" db="EMBL/GenBank/DDBJ databases">
        <authorList>
            <person name="de Groot N.N."/>
        </authorList>
    </citation>
    <scope>NUCLEOTIDE SEQUENCE [LARGE SCALE GENOMIC DNA]</scope>
    <source>
        <strain evidence="8 9">CGMCC 1.10076</strain>
    </source>
</reference>
<dbReference type="STRING" id="1128970.SAMN04487935_3655"/>
<dbReference type="EC" id="2.7.13.3" evidence="2"/>
<dbReference type="PRINTS" id="PR00344">
    <property type="entry name" value="BCTRLSENSOR"/>
</dbReference>
<dbReference type="AlphaFoldDB" id="A0A1G9CUV1"/>
<dbReference type="Gene3D" id="1.10.287.130">
    <property type="match status" value="1"/>
</dbReference>
<dbReference type="OrthoDB" id="1301080at2"/>
<evidence type="ECO:0000256" key="5">
    <source>
        <dbReference type="ARBA" id="ARBA00023012"/>
    </source>
</evidence>
<dbReference type="Proteomes" id="UP000199580">
    <property type="component" value="Unassembled WGS sequence"/>
</dbReference>
<comment type="catalytic activity">
    <reaction evidence="1">
        <text>ATP + protein L-histidine = ADP + protein N-phospho-L-histidine.</text>
        <dbReference type="EC" id="2.7.13.3"/>
    </reaction>
</comment>
<evidence type="ECO:0000256" key="4">
    <source>
        <dbReference type="ARBA" id="ARBA00022777"/>
    </source>
</evidence>
<evidence type="ECO:0000313" key="8">
    <source>
        <dbReference type="EMBL" id="SDK55214.1"/>
    </source>
</evidence>
<dbReference type="GO" id="GO:0000155">
    <property type="term" value="F:phosphorelay sensor kinase activity"/>
    <property type="evidence" value="ECO:0007669"/>
    <property type="project" value="InterPro"/>
</dbReference>
<dbReference type="SMART" id="SM00387">
    <property type="entry name" value="HATPase_c"/>
    <property type="match status" value="1"/>
</dbReference>
<dbReference type="Pfam" id="PF02518">
    <property type="entry name" value="HATPase_c"/>
    <property type="match status" value="1"/>
</dbReference>
<dbReference type="SUPFAM" id="SSF48452">
    <property type="entry name" value="TPR-like"/>
    <property type="match status" value="1"/>
</dbReference>
<keyword evidence="9" id="KW-1185">Reference proteome</keyword>
<organism evidence="8 9">
    <name type="scientific">Flavobacterium noncentrifugens</name>
    <dbReference type="NCBI Taxonomy" id="1128970"/>
    <lineage>
        <taxon>Bacteria</taxon>
        <taxon>Pseudomonadati</taxon>
        <taxon>Bacteroidota</taxon>
        <taxon>Flavobacteriia</taxon>
        <taxon>Flavobacteriales</taxon>
        <taxon>Flavobacteriaceae</taxon>
        <taxon>Flavobacterium</taxon>
    </lineage>
</organism>
<sequence>MTGKRMKIIWWSTIVASVLLPACVWSQAVEIRKLQHELKQAPDSAAYVKKLNRMSMLMHLKDPDSAFIYALRSKNITARLKDLQGDADATNVMAIALAVKGMQHDAMNLFKQALAKYKRLDDASNMVQVYMNMSVLFSSLEQTQNMLEYSRRAMKLGKKITNDSILSLVYSNYAMLNDKMPADSLLFYLSKSNAIAQRYKDSRVLLVNRQIEASKLMAGTAKKEALPVFMQVLEQSKRLGIEYAEISAHQALAEYYRDNPATALQHSEQALSVANSNGYSYLTPLILEDIMHYSKLAGDEKKELETARQLVEAVKMQQHQTELFLHDYLHFDDLQRENKLLEDNSKADNKRILLLLVFSALSALFTIAMVWLYRKTRKVSMKKSTMNRAIRRKNEKFEQSDHFKNRLVSILAHDFRSPLISTISVVEILSAHPDLSAEEMDAFYARIKNDVSKILDRFDLTLQWIRQQLKGYTLQLVTLQPRQLFDDAAQNFASQLQKAQLKFINNIPPDLTIVSDKEMLQFINRNLLSNAIKYSPVGGKITIGFQLQNDKISIEVSDEGKGLDEKSFQNLFSVGDYSGSTKEGAGIALSMCQDFITKLGGEITAANNSSGGATFTYSLPMEPAKVMSRP</sequence>
<gene>
    <name evidence="8" type="ORF">SAMN04487935_3655</name>
</gene>
<evidence type="ECO:0000256" key="3">
    <source>
        <dbReference type="ARBA" id="ARBA00022679"/>
    </source>
</evidence>
<keyword evidence="4 8" id="KW-0418">Kinase</keyword>
<dbReference type="Gene3D" id="1.25.40.10">
    <property type="entry name" value="Tetratricopeptide repeat domain"/>
    <property type="match status" value="1"/>
</dbReference>
<dbReference type="PANTHER" id="PTHR43711:SF26">
    <property type="entry name" value="SENSOR HISTIDINE KINASE RCSC"/>
    <property type="match status" value="1"/>
</dbReference>
<keyword evidence="6" id="KW-1133">Transmembrane helix</keyword>
<dbReference type="PANTHER" id="PTHR43711">
    <property type="entry name" value="TWO-COMPONENT HISTIDINE KINASE"/>
    <property type="match status" value="1"/>
</dbReference>
<keyword evidence="3" id="KW-0808">Transferase</keyword>
<dbReference type="InterPro" id="IPR050736">
    <property type="entry name" value="Sensor_HK_Regulatory"/>
</dbReference>
<feature type="domain" description="Histidine kinase" evidence="7">
    <location>
        <begin position="410"/>
        <end position="623"/>
    </location>
</feature>
<evidence type="ECO:0000256" key="1">
    <source>
        <dbReference type="ARBA" id="ARBA00000085"/>
    </source>
</evidence>
<dbReference type="InterPro" id="IPR011990">
    <property type="entry name" value="TPR-like_helical_dom_sf"/>
</dbReference>
<evidence type="ECO:0000259" key="7">
    <source>
        <dbReference type="PROSITE" id="PS50109"/>
    </source>
</evidence>
<proteinExistence type="predicted"/>